<dbReference type="PROSITE" id="PS51257">
    <property type="entry name" value="PROKAR_LIPOPROTEIN"/>
    <property type="match status" value="1"/>
</dbReference>
<reference evidence="1 2" key="1">
    <citation type="journal article" date="2007" name="J. Bacteriol.">
        <title>The complete genome sequence of Roseobacter denitrificans reveals a mixotrophic rather than photosynthetic metabolism.</title>
        <authorList>
            <person name="Swingley W.D."/>
            <person name="Sadekar S."/>
            <person name="Mastrian S.D."/>
            <person name="Matthies H.J."/>
            <person name="Hao J."/>
            <person name="Ramos H."/>
            <person name="Acharya C.R."/>
            <person name="Conrad A.L."/>
            <person name="Taylor H.L."/>
            <person name="Dejesa L.C."/>
            <person name="Shah M.K."/>
            <person name="O'huallachain M.E."/>
            <person name="Lince M.T."/>
            <person name="Blankenship R.E."/>
            <person name="Beatty J.T."/>
            <person name="Touchman J.W."/>
        </authorList>
    </citation>
    <scope>NUCLEOTIDE SEQUENCE [LARGE SCALE GENOMIC DNA]</scope>
    <source>
        <strain evidence="2">ATCC 33942 / OCh 114</strain>
    </source>
</reference>
<organism evidence="1 2">
    <name type="scientific">Roseobacter denitrificans (strain ATCC 33942 / OCh 114)</name>
    <name type="common">Erythrobacter sp. (strain OCh 114)</name>
    <name type="synonym">Roseobacter denitrificans</name>
    <dbReference type="NCBI Taxonomy" id="375451"/>
    <lineage>
        <taxon>Bacteria</taxon>
        <taxon>Pseudomonadati</taxon>
        <taxon>Pseudomonadota</taxon>
        <taxon>Alphaproteobacteria</taxon>
        <taxon>Rhodobacterales</taxon>
        <taxon>Roseobacteraceae</taxon>
        <taxon>Roseobacter</taxon>
    </lineage>
</organism>
<gene>
    <name evidence="1" type="ordered locus">RD1_0491</name>
</gene>
<dbReference type="HOGENOM" id="CLU_160007_0_0_5"/>
<sequence>MERLQENAMKSRLILMIIAVWGLGACTATTGGNAGFIRNLPEEIVAMAAPNQDLTAVQLKEDDGCYWYRHTGPVETTMLPLRTAEGRPICTRPQT</sequence>
<protein>
    <recommendedName>
        <fullName evidence="3">Lipoprotein</fullName>
    </recommendedName>
</protein>
<dbReference type="STRING" id="375451.RD1_0491"/>
<dbReference type="EMBL" id="CP000362">
    <property type="protein sequence ID" value="ABG30198.1"/>
    <property type="molecule type" value="Genomic_DNA"/>
</dbReference>
<dbReference type="eggNOG" id="ENOG50330YG">
    <property type="taxonomic scope" value="Bacteria"/>
</dbReference>
<accession>Q16CU5</accession>
<evidence type="ECO:0000313" key="1">
    <source>
        <dbReference type="EMBL" id="ABG30198.1"/>
    </source>
</evidence>
<keyword evidence="2" id="KW-1185">Reference proteome</keyword>
<dbReference type="KEGG" id="rde:RD1_0491"/>
<evidence type="ECO:0000313" key="2">
    <source>
        <dbReference type="Proteomes" id="UP000007029"/>
    </source>
</evidence>
<dbReference type="Proteomes" id="UP000007029">
    <property type="component" value="Chromosome"/>
</dbReference>
<proteinExistence type="predicted"/>
<dbReference type="AlphaFoldDB" id="Q16CU5"/>
<evidence type="ECO:0008006" key="3">
    <source>
        <dbReference type="Google" id="ProtNLM"/>
    </source>
</evidence>
<name>Q16CU5_ROSDO</name>